<accession>A0ABP0GZ14</accession>
<proteinExistence type="predicted"/>
<dbReference type="Proteomes" id="UP001642483">
    <property type="component" value="Unassembled WGS sequence"/>
</dbReference>
<evidence type="ECO:0000313" key="2">
    <source>
        <dbReference type="Proteomes" id="UP001642483"/>
    </source>
</evidence>
<evidence type="ECO:0000313" key="1">
    <source>
        <dbReference type="EMBL" id="CAK8695505.1"/>
    </source>
</evidence>
<comment type="caution">
    <text evidence="1">The sequence shown here is derived from an EMBL/GenBank/DDBJ whole genome shotgun (WGS) entry which is preliminary data.</text>
</comment>
<gene>
    <name evidence="1" type="ORF">CVLEPA_LOCUS28776</name>
</gene>
<protein>
    <submittedName>
        <fullName evidence="1">Uncharacterized protein</fullName>
    </submittedName>
</protein>
<sequence length="99" mass="11124">MASQQMMKTLRLYWCSRIGHSGRSLIRSTQTRTQKKQRFPFLQPKQPSYTSKAAKNKEEMANNVKSAFQSSDGWCSTELCPGYVPDSSLAFPSVKAGTL</sequence>
<keyword evidence="2" id="KW-1185">Reference proteome</keyword>
<name>A0ABP0GZ14_CLALP</name>
<dbReference type="EMBL" id="CAWYQH010000152">
    <property type="protein sequence ID" value="CAK8695505.1"/>
    <property type="molecule type" value="Genomic_DNA"/>
</dbReference>
<reference evidence="1 2" key="1">
    <citation type="submission" date="2024-02" db="EMBL/GenBank/DDBJ databases">
        <authorList>
            <person name="Daric V."/>
            <person name="Darras S."/>
        </authorList>
    </citation>
    <scope>NUCLEOTIDE SEQUENCE [LARGE SCALE GENOMIC DNA]</scope>
</reference>
<organism evidence="1 2">
    <name type="scientific">Clavelina lepadiformis</name>
    <name type="common">Light-bulb sea squirt</name>
    <name type="synonym">Ascidia lepadiformis</name>
    <dbReference type="NCBI Taxonomy" id="159417"/>
    <lineage>
        <taxon>Eukaryota</taxon>
        <taxon>Metazoa</taxon>
        <taxon>Chordata</taxon>
        <taxon>Tunicata</taxon>
        <taxon>Ascidiacea</taxon>
        <taxon>Aplousobranchia</taxon>
        <taxon>Clavelinidae</taxon>
        <taxon>Clavelina</taxon>
    </lineage>
</organism>